<dbReference type="Proteomes" id="UP001297581">
    <property type="component" value="Unassembled WGS sequence"/>
</dbReference>
<evidence type="ECO:0000313" key="2">
    <source>
        <dbReference type="Proteomes" id="UP001297581"/>
    </source>
</evidence>
<dbReference type="RefSeq" id="WP_240591758.1">
    <property type="nucleotide sequence ID" value="NZ_JAKUDL010000005.1"/>
</dbReference>
<name>A0AAJ1BIU5_9GAMM</name>
<protein>
    <submittedName>
        <fullName evidence="1">Uncharacterized protein</fullName>
    </submittedName>
</protein>
<proteinExistence type="predicted"/>
<evidence type="ECO:0000313" key="1">
    <source>
        <dbReference type="EMBL" id="MCH4295575.1"/>
    </source>
</evidence>
<keyword evidence="2" id="KW-1185">Reference proteome</keyword>
<organism evidence="1 2">
    <name type="scientific">Shewanella zhuhaiensis</name>
    <dbReference type="NCBI Taxonomy" id="2919576"/>
    <lineage>
        <taxon>Bacteria</taxon>
        <taxon>Pseudomonadati</taxon>
        <taxon>Pseudomonadota</taxon>
        <taxon>Gammaproteobacteria</taxon>
        <taxon>Alteromonadales</taxon>
        <taxon>Shewanellaceae</taxon>
        <taxon>Shewanella</taxon>
    </lineage>
</organism>
<sequence>MNVKLKIFFDALKSTYNNWEYREFGRGEFDVDAVNSEVHYRIYYDGKLMIAFKSNTGVEPERLHANSEQFHQVNVNVQDSHFNFASKDDGWYFEGMHLDHLPSYFEGMLNFAREKLISVD</sequence>
<gene>
    <name evidence="1" type="ORF">MJ923_14800</name>
</gene>
<dbReference type="EMBL" id="JAKUDL010000005">
    <property type="protein sequence ID" value="MCH4295575.1"/>
    <property type="molecule type" value="Genomic_DNA"/>
</dbReference>
<dbReference type="AlphaFoldDB" id="A0AAJ1BIU5"/>
<accession>A0AAJ1BIU5</accession>
<comment type="caution">
    <text evidence="1">The sequence shown here is derived from an EMBL/GenBank/DDBJ whole genome shotgun (WGS) entry which is preliminary data.</text>
</comment>
<reference evidence="1 2" key="1">
    <citation type="submission" date="2022-02" db="EMBL/GenBank/DDBJ databases">
        <title>The genome sequence of Shewanella sp. 3B26.</title>
        <authorList>
            <person name="Du J."/>
        </authorList>
    </citation>
    <scope>NUCLEOTIDE SEQUENCE [LARGE SCALE GENOMIC DNA]</scope>
    <source>
        <strain evidence="1 2">3B26</strain>
    </source>
</reference>